<evidence type="ECO:0000256" key="5">
    <source>
        <dbReference type="ARBA" id="ARBA00022741"/>
    </source>
</evidence>
<feature type="domain" description="Histidine kinase/HSP90-like ATPase" evidence="10">
    <location>
        <begin position="378"/>
        <end position="466"/>
    </location>
</feature>
<evidence type="ECO:0000256" key="1">
    <source>
        <dbReference type="ARBA" id="ARBA00000085"/>
    </source>
</evidence>
<reference evidence="13" key="1">
    <citation type="journal article" date="2019" name="Int. J. Syst. Evol. Microbiol.">
        <title>The Global Catalogue of Microorganisms (GCM) 10K type strain sequencing project: providing services to taxonomists for standard genome sequencing and annotation.</title>
        <authorList>
            <consortium name="The Broad Institute Genomics Platform"/>
            <consortium name="The Broad Institute Genome Sequencing Center for Infectious Disease"/>
            <person name="Wu L."/>
            <person name="Ma J."/>
        </authorList>
    </citation>
    <scope>NUCLEOTIDE SEQUENCE [LARGE SCALE GENOMIC DNA]</scope>
    <source>
        <strain evidence="13">JCM 16904</strain>
    </source>
</reference>
<dbReference type="EMBL" id="BAAAZP010000111">
    <property type="protein sequence ID" value="GAA3688871.1"/>
    <property type="molecule type" value="Genomic_DNA"/>
</dbReference>
<dbReference type="Proteomes" id="UP001500902">
    <property type="component" value="Unassembled WGS sequence"/>
</dbReference>
<evidence type="ECO:0000256" key="2">
    <source>
        <dbReference type="ARBA" id="ARBA00012438"/>
    </source>
</evidence>
<feature type="compositionally biased region" description="Polar residues" evidence="9">
    <location>
        <begin position="53"/>
        <end position="69"/>
    </location>
</feature>
<feature type="region of interest" description="Disordered" evidence="9">
    <location>
        <begin position="143"/>
        <end position="210"/>
    </location>
</feature>
<evidence type="ECO:0000313" key="13">
    <source>
        <dbReference type="Proteomes" id="UP001500902"/>
    </source>
</evidence>
<keyword evidence="3" id="KW-0597">Phosphoprotein</keyword>
<evidence type="ECO:0000256" key="9">
    <source>
        <dbReference type="SAM" id="MobiDB-lite"/>
    </source>
</evidence>
<evidence type="ECO:0000256" key="7">
    <source>
        <dbReference type="ARBA" id="ARBA00022840"/>
    </source>
</evidence>
<protein>
    <recommendedName>
        <fullName evidence="2">histidine kinase</fullName>
        <ecNumber evidence="2">2.7.13.3</ecNumber>
    </recommendedName>
</protein>
<feature type="compositionally biased region" description="Low complexity" evidence="9">
    <location>
        <begin position="87"/>
        <end position="101"/>
    </location>
</feature>
<dbReference type="InterPro" id="IPR050482">
    <property type="entry name" value="Sensor_HK_TwoCompSys"/>
</dbReference>
<organism evidence="12 13">
    <name type="scientific">Nonomuraea antimicrobica</name>
    <dbReference type="NCBI Taxonomy" id="561173"/>
    <lineage>
        <taxon>Bacteria</taxon>
        <taxon>Bacillati</taxon>
        <taxon>Actinomycetota</taxon>
        <taxon>Actinomycetes</taxon>
        <taxon>Streptosporangiales</taxon>
        <taxon>Streptosporangiaceae</taxon>
        <taxon>Nonomuraea</taxon>
    </lineage>
</organism>
<dbReference type="Gene3D" id="1.20.5.1930">
    <property type="match status" value="1"/>
</dbReference>
<comment type="caution">
    <text evidence="12">The sequence shown here is derived from an EMBL/GenBank/DDBJ whole genome shotgun (WGS) entry which is preliminary data.</text>
</comment>
<dbReference type="Gene3D" id="3.30.565.10">
    <property type="entry name" value="Histidine kinase-like ATPase, C-terminal domain"/>
    <property type="match status" value="1"/>
</dbReference>
<keyword evidence="4" id="KW-0808">Transferase</keyword>
<dbReference type="CDD" id="cd16917">
    <property type="entry name" value="HATPase_UhpB-NarQ-NarX-like"/>
    <property type="match status" value="1"/>
</dbReference>
<feature type="compositionally biased region" description="Polar residues" evidence="9">
    <location>
        <begin position="197"/>
        <end position="206"/>
    </location>
</feature>
<dbReference type="PANTHER" id="PTHR24421:SF10">
    <property type="entry name" value="NITRATE_NITRITE SENSOR PROTEIN NARQ"/>
    <property type="match status" value="1"/>
</dbReference>
<evidence type="ECO:0000256" key="3">
    <source>
        <dbReference type="ARBA" id="ARBA00022553"/>
    </source>
</evidence>
<comment type="catalytic activity">
    <reaction evidence="1">
        <text>ATP + protein L-histidine = ADP + protein N-phospho-L-histidine.</text>
        <dbReference type="EC" id="2.7.13.3"/>
    </reaction>
</comment>
<dbReference type="Pfam" id="PF07730">
    <property type="entry name" value="HisKA_3"/>
    <property type="match status" value="1"/>
</dbReference>
<accession>A0ABP7CIQ7</accession>
<feature type="compositionally biased region" description="Basic and acidic residues" evidence="9">
    <location>
        <begin position="1"/>
        <end position="23"/>
    </location>
</feature>
<dbReference type="PANTHER" id="PTHR24421">
    <property type="entry name" value="NITRATE/NITRITE SENSOR PROTEIN NARX-RELATED"/>
    <property type="match status" value="1"/>
</dbReference>
<dbReference type="InterPro" id="IPR036890">
    <property type="entry name" value="HATPase_C_sf"/>
</dbReference>
<dbReference type="EC" id="2.7.13.3" evidence="2"/>
<sequence length="468" mass="48860">MATEGARSDDTGEGDPLRGEPHGPWEGCVPVGDARERERPRGRLGVLSRLRSQDPQQSRPRSPDTQPSRLRSKDLQPSRLQSQDAQSSRLRSSRDPLSGPSFARLRRVGDIPVVIMLAWAGWLAVPWSFSGLAQARAAAAAAADAEPPQLQAPAESSHEPPQSPASQSSASQSPALQSPASQPPAPRSFARQAYRQGATTAASKQTAAYPRSAASTRAAWGIPAAQSNHVETVRPSHRDDLCGDPSVPVTSRPDPEPSAASARDARNGVDAWGGADVVASERARIAGEVHDAAGHGLAAIAMQAGIALVTLDDDPEQARASLRAIRETSTTALAQLRAALDGIDPPGADLAGLIDGVRAAGLPVDLEPPHLTVPAHLQDTVYRVVRESLTNVLRHAGPTRALVRATGVPGEFVLEVADRGAGRAGPDAEGRGLAGMRARVTESGGRFAAGPRPGGGFQVVARFPRPTA</sequence>
<evidence type="ECO:0000259" key="11">
    <source>
        <dbReference type="Pfam" id="PF07730"/>
    </source>
</evidence>
<dbReference type="InterPro" id="IPR011712">
    <property type="entry name" value="Sig_transdc_His_kin_sub3_dim/P"/>
</dbReference>
<feature type="compositionally biased region" description="Basic and acidic residues" evidence="9">
    <location>
        <begin position="231"/>
        <end position="241"/>
    </location>
</feature>
<keyword evidence="8" id="KW-0902">Two-component regulatory system</keyword>
<keyword evidence="7" id="KW-0067">ATP-binding</keyword>
<name>A0ABP7CIQ7_9ACTN</name>
<dbReference type="InterPro" id="IPR003594">
    <property type="entry name" value="HATPase_dom"/>
</dbReference>
<evidence type="ECO:0000313" key="12">
    <source>
        <dbReference type="EMBL" id="GAA3688871.1"/>
    </source>
</evidence>
<evidence type="ECO:0000256" key="8">
    <source>
        <dbReference type="ARBA" id="ARBA00023012"/>
    </source>
</evidence>
<evidence type="ECO:0000256" key="4">
    <source>
        <dbReference type="ARBA" id="ARBA00022679"/>
    </source>
</evidence>
<feature type="region of interest" description="Disordered" evidence="9">
    <location>
        <begin position="228"/>
        <end position="267"/>
    </location>
</feature>
<gene>
    <name evidence="12" type="ORF">GCM10022224_062910</name>
</gene>
<feature type="domain" description="Signal transduction histidine kinase subgroup 3 dimerisation and phosphoacceptor" evidence="11">
    <location>
        <begin position="281"/>
        <end position="346"/>
    </location>
</feature>
<feature type="region of interest" description="Disordered" evidence="9">
    <location>
        <begin position="1"/>
        <end position="102"/>
    </location>
</feature>
<evidence type="ECO:0000256" key="6">
    <source>
        <dbReference type="ARBA" id="ARBA00022777"/>
    </source>
</evidence>
<keyword evidence="13" id="KW-1185">Reference proteome</keyword>
<keyword evidence="6" id="KW-0418">Kinase</keyword>
<evidence type="ECO:0000259" key="10">
    <source>
        <dbReference type="Pfam" id="PF02518"/>
    </source>
</evidence>
<proteinExistence type="predicted"/>
<feature type="compositionally biased region" description="Low complexity" evidence="9">
    <location>
        <begin position="143"/>
        <end position="155"/>
    </location>
</feature>
<dbReference type="SUPFAM" id="SSF55874">
    <property type="entry name" value="ATPase domain of HSP90 chaperone/DNA topoisomerase II/histidine kinase"/>
    <property type="match status" value="1"/>
</dbReference>
<keyword evidence="5" id="KW-0547">Nucleotide-binding</keyword>
<feature type="compositionally biased region" description="Low complexity" evidence="9">
    <location>
        <begin position="164"/>
        <end position="180"/>
    </location>
</feature>
<dbReference type="Pfam" id="PF02518">
    <property type="entry name" value="HATPase_c"/>
    <property type="match status" value="1"/>
</dbReference>